<comment type="similarity">
    <text evidence="1">Belongs to the histidine acid phosphatase family.</text>
</comment>
<reference evidence="6" key="1">
    <citation type="journal article" date="2023" name="Mol. Phylogenet. Evol.">
        <title>Genome-scale phylogeny and comparative genomics of the fungal order Sordariales.</title>
        <authorList>
            <person name="Hensen N."/>
            <person name="Bonometti L."/>
            <person name="Westerberg I."/>
            <person name="Brannstrom I.O."/>
            <person name="Guillou S."/>
            <person name="Cros-Aarteil S."/>
            <person name="Calhoun S."/>
            <person name="Haridas S."/>
            <person name="Kuo A."/>
            <person name="Mondo S."/>
            <person name="Pangilinan J."/>
            <person name="Riley R."/>
            <person name="LaButti K."/>
            <person name="Andreopoulos B."/>
            <person name="Lipzen A."/>
            <person name="Chen C."/>
            <person name="Yan M."/>
            <person name="Daum C."/>
            <person name="Ng V."/>
            <person name="Clum A."/>
            <person name="Steindorff A."/>
            <person name="Ohm R.A."/>
            <person name="Martin F."/>
            <person name="Silar P."/>
            <person name="Natvig D.O."/>
            <person name="Lalanne C."/>
            <person name="Gautier V."/>
            <person name="Ament-Velasquez S.L."/>
            <person name="Kruys A."/>
            <person name="Hutchinson M.I."/>
            <person name="Powell A.J."/>
            <person name="Barry K."/>
            <person name="Miller A.N."/>
            <person name="Grigoriev I.V."/>
            <person name="Debuchy R."/>
            <person name="Gladieux P."/>
            <person name="Hiltunen Thoren M."/>
            <person name="Johannesson H."/>
        </authorList>
    </citation>
    <scope>NUCLEOTIDE SEQUENCE</scope>
    <source>
        <strain evidence="6">FGSC 1904</strain>
    </source>
</reference>
<dbReference type="PROSITE" id="PS00616">
    <property type="entry name" value="HIS_ACID_PHOSPHAT_1"/>
    <property type="match status" value="1"/>
</dbReference>
<feature type="region of interest" description="Disordered" evidence="4">
    <location>
        <begin position="1"/>
        <end position="70"/>
    </location>
</feature>
<keyword evidence="3" id="KW-0378">Hydrolase</keyword>
<dbReference type="Pfam" id="PF00328">
    <property type="entry name" value="His_Phos_2"/>
    <property type="match status" value="1"/>
</dbReference>
<evidence type="ECO:0000313" key="6">
    <source>
        <dbReference type="EMBL" id="KAK3400399.1"/>
    </source>
</evidence>
<keyword evidence="5" id="KW-0812">Transmembrane</keyword>
<evidence type="ECO:0000256" key="2">
    <source>
        <dbReference type="ARBA" id="ARBA00012632"/>
    </source>
</evidence>
<dbReference type="InterPro" id="IPR033379">
    <property type="entry name" value="Acid_Pase_AS"/>
</dbReference>
<sequence length="589" mass="64667">MDPPAMNGTSKASAFTSLFRRGGRGSKHKYSPLGHNGEASGEGEASGIQTQLLPDGSTADNESLDEESQLQQRKPRGLLYRLVWGDPNKIFVKLIMLILMIPLFSYLAAASLRVLSPQPVSCDSPELGYQCDQKTTHTWGQYSPFFSVPSEISPAVPDGCRLTFAQVLSRHGARFPTPGKAAAISAVLTKIKTSATWYGSDFQFIKNYDYVLGVDHLTAFGEQEMVNSGIKFYQRYSSLIQTEDPDTLPFVRASGQERVIASAENFTTGFYSALSADKNPPSSLPRPEMVIISEEPTANNTMHHGLCRAFEDSTTGDLAQAEFIAATFPPITARLNAQGFKGVTLSNTDVLSLMDLCPFDTVAYPLSSLTTTSSVSGGGKLSPFCSLFTASDWTIYDYLQSLGKYYGFGPGNSLAATQGVGYVNELIARLTRTPVVDHTTTNSTLDGDEKTFPLNRTVYADFSHDNDMMNILTALRIFEHISPMDNTTIPTNYGQTGDDGVKERDLFKVSWAVPFAGRVYFEKMVCDADGDGKIDSDEAQKELVRILVNDRVMRLNGCDDDEEGRCGLEKFVESMEFARRGGEWEKCFV</sequence>
<dbReference type="PROSITE" id="PS00778">
    <property type="entry name" value="HIS_ACID_PHOSPHAT_2"/>
    <property type="match status" value="1"/>
</dbReference>
<dbReference type="InterPro" id="IPR029033">
    <property type="entry name" value="His_PPase_superfam"/>
</dbReference>
<keyword evidence="7" id="KW-1185">Reference proteome</keyword>
<evidence type="ECO:0000313" key="7">
    <source>
        <dbReference type="Proteomes" id="UP001281003"/>
    </source>
</evidence>
<feature type="compositionally biased region" description="Low complexity" evidence="4">
    <location>
        <begin position="37"/>
        <end position="47"/>
    </location>
</feature>
<accession>A0AAE0PI72</accession>
<name>A0AAE0PI72_SORBR</name>
<protein>
    <recommendedName>
        <fullName evidence="2">3-phytase</fullName>
        <ecNumber evidence="2">3.1.3.8</ecNumber>
    </recommendedName>
</protein>
<dbReference type="Gene3D" id="3.40.50.1240">
    <property type="entry name" value="Phosphoglycerate mutase-like"/>
    <property type="match status" value="1"/>
</dbReference>
<dbReference type="AlphaFoldDB" id="A0AAE0PI72"/>
<dbReference type="GO" id="GO:0016158">
    <property type="term" value="F:inositol hexakisphosphate 3-phosphatase activity"/>
    <property type="evidence" value="ECO:0007669"/>
    <property type="project" value="UniProtKB-EC"/>
</dbReference>
<dbReference type="GO" id="GO:0003993">
    <property type="term" value="F:acid phosphatase activity"/>
    <property type="evidence" value="ECO:0007669"/>
    <property type="project" value="TreeGrafter"/>
</dbReference>
<dbReference type="PANTHER" id="PTHR20963">
    <property type="entry name" value="MULTIPLE INOSITOL POLYPHOSPHATE PHOSPHATASE-RELATED"/>
    <property type="match status" value="1"/>
</dbReference>
<evidence type="ECO:0000256" key="3">
    <source>
        <dbReference type="ARBA" id="ARBA00022801"/>
    </source>
</evidence>
<evidence type="ECO:0000256" key="1">
    <source>
        <dbReference type="ARBA" id="ARBA00005375"/>
    </source>
</evidence>
<dbReference type="PANTHER" id="PTHR20963:SF24">
    <property type="entry name" value="3-PHYTASE B"/>
    <property type="match status" value="1"/>
</dbReference>
<dbReference type="Proteomes" id="UP001281003">
    <property type="component" value="Unassembled WGS sequence"/>
</dbReference>
<keyword evidence="5" id="KW-1133">Transmembrane helix</keyword>
<dbReference type="EMBL" id="JAUTDP010000004">
    <property type="protein sequence ID" value="KAK3400399.1"/>
    <property type="molecule type" value="Genomic_DNA"/>
</dbReference>
<dbReference type="SUPFAM" id="SSF53254">
    <property type="entry name" value="Phosphoglycerate mutase-like"/>
    <property type="match status" value="1"/>
</dbReference>
<reference evidence="6" key="2">
    <citation type="submission" date="2023-07" db="EMBL/GenBank/DDBJ databases">
        <authorList>
            <consortium name="Lawrence Berkeley National Laboratory"/>
            <person name="Haridas S."/>
            <person name="Hensen N."/>
            <person name="Bonometti L."/>
            <person name="Westerberg I."/>
            <person name="Brannstrom I.O."/>
            <person name="Guillou S."/>
            <person name="Cros-Aarteil S."/>
            <person name="Calhoun S."/>
            <person name="Kuo A."/>
            <person name="Mondo S."/>
            <person name="Pangilinan J."/>
            <person name="Riley R."/>
            <person name="LaButti K."/>
            <person name="Andreopoulos B."/>
            <person name="Lipzen A."/>
            <person name="Chen C."/>
            <person name="Yanf M."/>
            <person name="Daum C."/>
            <person name="Ng V."/>
            <person name="Clum A."/>
            <person name="Steindorff A."/>
            <person name="Ohm R."/>
            <person name="Martin F."/>
            <person name="Silar P."/>
            <person name="Natvig D."/>
            <person name="Lalanne C."/>
            <person name="Gautier V."/>
            <person name="Ament-velasquez S.L."/>
            <person name="Kruys A."/>
            <person name="Hutchinson M.I."/>
            <person name="Powell A.J."/>
            <person name="Barry K."/>
            <person name="Miller A.N."/>
            <person name="Grigoriev I.V."/>
            <person name="Debuchy R."/>
            <person name="Gladieux P."/>
            <person name="Thoren M.H."/>
            <person name="Johannesson H."/>
        </authorList>
    </citation>
    <scope>NUCLEOTIDE SEQUENCE</scope>
    <source>
        <strain evidence="6">FGSC 1904</strain>
    </source>
</reference>
<dbReference type="CDD" id="cd07061">
    <property type="entry name" value="HP_HAP_like"/>
    <property type="match status" value="1"/>
</dbReference>
<feature type="transmembrane region" description="Helical" evidence="5">
    <location>
        <begin position="90"/>
        <end position="109"/>
    </location>
</feature>
<dbReference type="InterPro" id="IPR000560">
    <property type="entry name" value="His_Pase_clade-2"/>
</dbReference>
<evidence type="ECO:0000256" key="5">
    <source>
        <dbReference type="SAM" id="Phobius"/>
    </source>
</evidence>
<keyword evidence="5" id="KW-0472">Membrane</keyword>
<organism evidence="6 7">
    <name type="scientific">Sordaria brevicollis</name>
    <dbReference type="NCBI Taxonomy" id="83679"/>
    <lineage>
        <taxon>Eukaryota</taxon>
        <taxon>Fungi</taxon>
        <taxon>Dikarya</taxon>
        <taxon>Ascomycota</taxon>
        <taxon>Pezizomycotina</taxon>
        <taxon>Sordariomycetes</taxon>
        <taxon>Sordariomycetidae</taxon>
        <taxon>Sordariales</taxon>
        <taxon>Sordariaceae</taxon>
        <taxon>Sordaria</taxon>
    </lineage>
</organism>
<feature type="compositionally biased region" description="Polar residues" evidence="4">
    <location>
        <begin position="7"/>
        <end position="16"/>
    </location>
</feature>
<evidence type="ECO:0000256" key="4">
    <source>
        <dbReference type="SAM" id="MobiDB-lite"/>
    </source>
</evidence>
<gene>
    <name evidence="6" type="ORF">B0T20DRAFT_478244</name>
</gene>
<feature type="compositionally biased region" description="Basic residues" evidence="4">
    <location>
        <begin position="21"/>
        <end position="30"/>
    </location>
</feature>
<dbReference type="EC" id="3.1.3.8" evidence="2"/>
<comment type="caution">
    <text evidence="6">The sequence shown here is derived from an EMBL/GenBank/DDBJ whole genome shotgun (WGS) entry which is preliminary data.</text>
</comment>
<proteinExistence type="inferred from homology"/>